<reference evidence="3" key="2">
    <citation type="submission" date="2025-09" db="UniProtKB">
        <authorList>
            <consortium name="Ensembl"/>
        </authorList>
    </citation>
    <scope>IDENTIFICATION</scope>
    <source>
        <strain evidence="3">Glennie</strain>
    </source>
</reference>
<dbReference type="PANTHER" id="PTHR21255">
    <property type="entry name" value="T-COMPLEX-ASSOCIATED-TESTIS-EXPRESSED 1/ DYNEIN LIGHT CHAIN"/>
    <property type="match status" value="1"/>
</dbReference>
<dbReference type="GO" id="GO:0007018">
    <property type="term" value="P:microtubule-based movement"/>
    <property type="evidence" value="ECO:0000318"/>
    <property type="project" value="GO_Central"/>
</dbReference>
<dbReference type="GeneTree" id="ENSGT00940000160069"/>
<proteinExistence type="inferred from homology"/>
<sequence>MEKRGKSVSTVLGAASSGSAPAPGGRKERRLSMFEKEAYTHILKERLRDSIHDVHSVEPPFDESLTDLGKVELGSWKSTLSKVKYANTYRLEPYKKFQTWAIKMKVQQMLKDRLKEITYDEKICSSISIQLADEILATVKEFEFNRYKYIIQVFFIQKTGQAVNIASRWIWDVTWDNWLSAKYETETYVALALVFALYFE</sequence>
<dbReference type="CTD" id="6991"/>
<dbReference type="AlphaFoldDB" id="A0A6I8PML0"/>
<dbReference type="RefSeq" id="XP_028904582.1">
    <property type="nucleotide sequence ID" value="XM_029048749.2"/>
</dbReference>
<dbReference type="InParanoid" id="A0A6I8PML0"/>
<gene>
    <name evidence="3" type="primary">DYNLT2</name>
</gene>
<organism evidence="3 4">
    <name type="scientific">Ornithorhynchus anatinus</name>
    <name type="common">Duckbill platypus</name>
    <dbReference type="NCBI Taxonomy" id="9258"/>
    <lineage>
        <taxon>Eukaryota</taxon>
        <taxon>Metazoa</taxon>
        <taxon>Chordata</taxon>
        <taxon>Craniata</taxon>
        <taxon>Vertebrata</taxon>
        <taxon>Euteleostomi</taxon>
        <taxon>Mammalia</taxon>
        <taxon>Monotremata</taxon>
        <taxon>Ornithorhynchidae</taxon>
        <taxon>Ornithorhynchus</taxon>
    </lineage>
</organism>
<accession>A0A6I8PML0</accession>
<evidence type="ECO:0000313" key="3">
    <source>
        <dbReference type="Ensembl" id="ENSOANP00000052935.1"/>
    </source>
</evidence>
<protein>
    <submittedName>
        <fullName evidence="3">Dynein light chain Tctex-type 2</fullName>
    </submittedName>
</protein>
<reference evidence="3" key="1">
    <citation type="submission" date="2025-08" db="UniProtKB">
        <authorList>
            <consortium name="Ensembl"/>
        </authorList>
    </citation>
    <scope>IDENTIFICATION</scope>
    <source>
        <strain evidence="3">Glennie</strain>
    </source>
</reference>
<dbReference type="OMA" id="KYSLHMA"/>
<evidence type="ECO:0000313" key="4">
    <source>
        <dbReference type="Proteomes" id="UP000002279"/>
    </source>
</evidence>
<dbReference type="OrthoDB" id="10248487at2759"/>
<feature type="region of interest" description="Disordered" evidence="2">
    <location>
        <begin position="1"/>
        <end position="29"/>
    </location>
</feature>
<dbReference type="PANTHER" id="PTHR21255:SF27">
    <property type="entry name" value="DYNEIN LIGHT CHAIN TCTEX-TYPE PROTEIN 2"/>
    <property type="match status" value="1"/>
</dbReference>
<evidence type="ECO:0000256" key="1">
    <source>
        <dbReference type="ARBA" id="ARBA00005361"/>
    </source>
</evidence>
<comment type="similarity">
    <text evidence="1">Belongs to the dynein light chain Tctex-type family.</text>
</comment>
<dbReference type="FunCoup" id="A0A6I8PML0">
    <property type="interactions" value="13"/>
</dbReference>
<dbReference type="GO" id="GO:0005737">
    <property type="term" value="C:cytoplasm"/>
    <property type="evidence" value="ECO:0000318"/>
    <property type="project" value="GO_Central"/>
</dbReference>
<dbReference type="CDD" id="cd21460">
    <property type="entry name" value="DLC-like_TCTEX1D3"/>
    <property type="match status" value="1"/>
</dbReference>
<dbReference type="Gene3D" id="3.30.1140.40">
    <property type="entry name" value="Tctex-1"/>
    <property type="match status" value="1"/>
</dbReference>
<dbReference type="InterPro" id="IPR038586">
    <property type="entry name" value="Tctex-1-like_sf"/>
</dbReference>
<evidence type="ECO:0000256" key="2">
    <source>
        <dbReference type="SAM" id="MobiDB-lite"/>
    </source>
</evidence>
<dbReference type="GO" id="GO:0045505">
    <property type="term" value="F:dynein intermediate chain binding"/>
    <property type="evidence" value="ECO:0000318"/>
    <property type="project" value="GO_Central"/>
</dbReference>
<dbReference type="Proteomes" id="UP000002279">
    <property type="component" value="Unplaced"/>
</dbReference>
<name>A0A6I8PML0_ORNAN</name>
<dbReference type="KEGG" id="oaa:100087570"/>
<dbReference type="GeneID" id="100087570"/>
<dbReference type="GO" id="GO:0005868">
    <property type="term" value="C:cytoplasmic dynein complex"/>
    <property type="evidence" value="ECO:0000318"/>
    <property type="project" value="GO_Central"/>
</dbReference>
<dbReference type="Bgee" id="ENSOANG00000041227">
    <property type="expression patterns" value="Expressed in testis and 1 other cell type or tissue"/>
</dbReference>
<feature type="compositionally biased region" description="Low complexity" evidence="2">
    <location>
        <begin position="13"/>
        <end position="24"/>
    </location>
</feature>
<keyword evidence="4" id="KW-1185">Reference proteome</keyword>
<dbReference type="Ensembl" id="ENSOANT00000052727.1">
    <property type="protein sequence ID" value="ENSOANP00000052935.1"/>
    <property type="gene ID" value="ENSOANG00000041227.1"/>
</dbReference>
<dbReference type="Pfam" id="PF03645">
    <property type="entry name" value="Tctex-1"/>
    <property type="match status" value="1"/>
</dbReference>
<dbReference type="InterPro" id="IPR005334">
    <property type="entry name" value="Tctex-1-like"/>
</dbReference>